<proteinExistence type="predicted"/>
<dbReference type="AlphaFoldDB" id="A0A382DP63"/>
<name>A0A382DP63_9ZZZZ</name>
<evidence type="ECO:0000313" key="1">
    <source>
        <dbReference type="EMBL" id="SVB40009.1"/>
    </source>
</evidence>
<reference evidence="1" key="1">
    <citation type="submission" date="2018-05" db="EMBL/GenBank/DDBJ databases">
        <authorList>
            <person name="Lanie J.A."/>
            <person name="Ng W.-L."/>
            <person name="Kazmierczak K.M."/>
            <person name="Andrzejewski T.M."/>
            <person name="Davidsen T.M."/>
            <person name="Wayne K.J."/>
            <person name="Tettelin H."/>
            <person name="Glass J.I."/>
            <person name="Rusch D."/>
            <person name="Podicherti R."/>
            <person name="Tsui H.-C.T."/>
            <person name="Winkler M.E."/>
        </authorList>
    </citation>
    <scope>NUCLEOTIDE SEQUENCE</scope>
</reference>
<organism evidence="1">
    <name type="scientific">marine metagenome</name>
    <dbReference type="NCBI Taxonomy" id="408172"/>
    <lineage>
        <taxon>unclassified sequences</taxon>
        <taxon>metagenomes</taxon>
        <taxon>ecological metagenomes</taxon>
    </lineage>
</organism>
<dbReference type="EMBL" id="UINC01040315">
    <property type="protein sequence ID" value="SVB40009.1"/>
    <property type="molecule type" value="Genomic_DNA"/>
</dbReference>
<protein>
    <submittedName>
        <fullName evidence="1">Uncharacterized protein</fullName>
    </submittedName>
</protein>
<gene>
    <name evidence="1" type="ORF">METZ01_LOCUS192863</name>
</gene>
<accession>A0A382DP63</accession>
<sequence length="25" mass="2885">MAEKAINKNKIESSIIDRKFVDFST</sequence>